<keyword evidence="7 9" id="KW-0472">Membrane</keyword>
<dbReference type="STRING" id="28181.BEN30_10765"/>
<feature type="transmembrane region" description="Helical" evidence="9">
    <location>
        <begin position="306"/>
        <end position="328"/>
    </location>
</feature>
<evidence type="ECO:0000256" key="2">
    <source>
        <dbReference type="ARBA" id="ARBA00022448"/>
    </source>
</evidence>
<dbReference type="Proteomes" id="UP000095347">
    <property type="component" value="Unassembled WGS sequence"/>
</dbReference>
<evidence type="ECO:0000256" key="1">
    <source>
        <dbReference type="ARBA" id="ARBA00004429"/>
    </source>
</evidence>
<keyword evidence="5 9" id="KW-0812">Transmembrane</keyword>
<protein>
    <submittedName>
        <fullName evidence="10">Uncharacterized protein</fullName>
    </submittedName>
</protein>
<feature type="transmembrane region" description="Helical" evidence="9">
    <location>
        <begin position="255"/>
        <end position="285"/>
    </location>
</feature>
<dbReference type="GO" id="GO:0005886">
    <property type="term" value="C:plasma membrane"/>
    <property type="evidence" value="ECO:0007669"/>
    <property type="project" value="UniProtKB-SubCell"/>
</dbReference>
<feature type="transmembrane region" description="Helical" evidence="9">
    <location>
        <begin position="48"/>
        <end position="71"/>
    </location>
</feature>
<evidence type="ECO:0000256" key="4">
    <source>
        <dbReference type="ARBA" id="ARBA00022519"/>
    </source>
</evidence>
<evidence type="ECO:0000256" key="8">
    <source>
        <dbReference type="ARBA" id="ARBA00035655"/>
    </source>
</evidence>
<proteinExistence type="inferred from homology"/>
<keyword evidence="11" id="KW-1185">Reference proteome</keyword>
<dbReference type="OrthoDB" id="5342349at2"/>
<comment type="subcellular location">
    <subcellularLocation>
        <location evidence="1">Cell inner membrane</location>
        <topology evidence="1">Multi-pass membrane protein</topology>
    </subcellularLocation>
</comment>
<evidence type="ECO:0000256" key="6">
    <source>
        <dbReference type="ARBA" id="ARBA00022989"/>
    </source>
</evidence>
<evidence type="ECO:0000313" key="10">
    <source>
        <dbReference type="EMBL" id="OEJ66873.1"/>
    </source>
</evidence>
<dbReference type="AlphaFoldDB" id="A0A1E5Q766"/>
<evidence type="ECO:0000313" key="11">
    <source>
        <dbReference type="Proteomes" id="UP000095347"/>
    </source>
</evidence>
<evidence type="ECO:0000256" key="3">
    <source>
        <dbReference type="ARBA" id="ARBA00022475"/>
    </source>
</evidence>
<feature type="transmembrane region" description="Helical" evidence="9">
    <location>
        <begin position="334"/>
        <end position="353"/>
    </location>
</feature>
<evidence type="ECO:0000256" key="5">
    <source>
        <dbReference type="ARBA" id="ARBA00022692"/>
    </source>
</evidence>
<dbReference type="Pfam" id="PF04143">
    <property type="entry name" value="Sulf_transp"/>
    <property type="match status" value="1"/>
</dbReference>
<dbReference type="EMBL" id="MCGG01000027">
    <property type="protein sequence ID" value="OEJ66873.1"/>
    <property type="molecule type" value="Genomic_DNA"/>
</dbReference>
<comment type="similarity">
    <text evidence="8">Belongs to the TsuA/YedE (TC 9.B.102) family.</text>
</comment>
<dbReference type="RefSeq" id="WP_069958080.1">
    <property type="nucleotide sequence ID" value="NZ_MCGG01000027.1"/>
</dbReference>
<accession>A0A1E5Q766</accession>
<keyword evidence="4" id="KW-0997">Cell inner membrane</keyword>
<feature type="transmembrane region" description="Helical" evidence="9">
    <location>
        <begin position="126"/>
        <end position="147"/>
    </location>
</feature>
<feature type="transmembrane region" description="Helical" evidence="9">
    <location>
        <begin position="184"/>
        <end position="201"/>
    </location>
</feature>
<sequence length="373" mass="38479">MEEMSVATLVATAGFAAGIVFGATANKTNFCTMGGVSDMVLMGDTSRFRAWMLAIAVAILGTQALHMMELIDLTLTPADGGAIYLTSSLGWPGAIIGGLLFGFGMTRAGGCGNKTLVRLGAGNLKSLVVFLVMGVVAYMTLRGLFGLVRLELETFNTDLSVFGLESQSMVEIAAALVGMETESLRLGVTAVFAFAILAYCFKSEEFRGSSSDIIGGVIIGLLIPVGWYITGVLGADDFAPTPLFSFTFVAPSAESIQYLMTFTGASINFGIATVGGVIAGSFLMAVATKSFHIEAFSGADDMKSHLVGAIMMGIGGVLALGCTIGQGLTGMSTLALGSLIALISIILGAVWGLKALEEDSVLGGLKAMLTRSS</sequence>
<gene>
    <name evidence="10" type="ORF">BEN30_10765</name>
</gene>
<keyword evidence="6 9" id="KW-1133">Transmembrane helix</keyword>
<evidence type="ECO:0000256" key="7">
    <source>
        <dbReference type="ARBA" id="ARBA00023136"/>
    </source>
</evidence>
<feature type="transmembrane region" description="Helical" evidence="9">
    <location>
        <begin position="213"/>
        <end position="235"/>
    </location>
</feature>
<organism evidence="10 11">
    <name type="scientific">Magnetovibrio blakemorei</name>
    <dbReference type="NCBI Taxonomy" id="28181"/>
    <lineage>
        <taxon>Bacteria</taxon>
        <taxon>Pseudomonadati</taxon>
        <taxon>Pseudomonadota</taxon>
        <taxon>Alphaproteobacteria</taxon>
        <taxon>Rhodospirillales</taxon>
        <taxon>Magnetovibrionaceae</taxon>
        <taxon>Magnetovibrio</taxon>
    </lineage>
</organism>
<dbReference type="InterPro" id="IPR007272">
    <property type="entry name" value="Sulf_transp_TsuA/YedE"/>
</dbReference>
<keyword evidence="2" id="KW-0813">Transport</keyword>
<keyword evidence="3" id="KW-1003">Cell membrane</keyword>
<feature type="transmembrane region" description="Helical" evidence="9">
    <location>
        <begin position="83"/>
        <end position="106"/>
    </location>
</feature>
<evidence type="ECO:0000256" key="9">
    <source>
        <dbReference type="SAM" id="Phobius"/>
    </source>
</evidence>
<dbReference type="PANTHER" id="PTHR30574:SF1">
    <property type="entry name" value="SULPHUR TRANSPORT DOMAIN-CONTAINING PROTEIN"/>
    <property type="match status" value="1"/>
</dbReference>
<dbReference type="PANTHER" id="PTHR30574">
    <property type="entry name" value="INNER MEMBRANE PROTEIN YEDE"/>
    <property type="match status" value="1"/>
</dbReference>
<name>A0A1E5Q766_9PROT</name>
<comment type="caution">
    <text evidence="10">The sequence shown here is derived from an EMBL/GenBank/DDBJ whole genome shotgun (WGS) entry which is preliminary data.</text>
</comment>
<reference evidence="11" key="1">
    <citation type="submission" date="2016-07" db="EMBL/GenBank/DDBJ databases">
        <authorList>
            <person name="Florea S."/>
            <person name="Webb J.S."/>
            <person name="Jaromczyk J."/>
            <person name="Schardl C.L."/>
        </authorList>
    </citation>
    <scope>NUCLEOTIDE SEQUENCE [LARGE SCALE GENOMIC DNA]</scope>
    <source>
        <strain evidence="11">MV-1</strain>
    </source>
</reference>